<dbReference type="PANTHER" id="PTHR43143">
    <property type="entry name" value="METALLOPHOSPHOESTERASE, CALCINEURIN SUPERFAMILY"/>
    <property type="match status" value="1"/>
</dbReference>
<gene>
    <name evidence="2" type="ORF">C4520_05685</name>
</gene>
<feature type="domain" description="Calcineurin-like phosphoesterase" evidence="1">
    <location>
        <begin position="123"/>
        <end position="348"/>
    </location>
</feature>
<evidence type="ECO:0000259" key="1">
    <source>
        <dbReference type="Pfam" id="PF00149"/>
    </source>
</evidence>
<reference evidence="2 3" key="1">
    <citation type="journal article" date="2017" name="ISME J.">
        <title>Energy and carbon metabolisms in a deep terrestrial subsurface fluid microbial community.</title>
        <authorList>
            <person name="Momper L."/>
            <person name="Jungbluth S.P."/>
            <person name="Lee M.D."/>
            <person name="Amend J.P."/>
        </authorList>
    </citation>
    <scope>NUCLEOTIDE SEQUENCE [LARGE SCALE GENOMIC DNA]</scope>
    <source>
        <strain evidence="2">SURF_5</strain>
    </source>
</reference>
<comment type="caution">
    <text evidence="2">The sequence shown here is derived from an EMBL/GenBank/DDBJ whole genome shotgun (WGS) entry which is preliminary data.</text>
</comment>
<evidence type="ECO:0000313" key="3">
    <source>
        <dbReference type="Proteomes" id="UP000265882"/>
    </source>
</evidence>
<accession>A0A3A4NXQ0</accession>
<sequence length="413" mass="46309">MRKFRVVLTAFLILFLSGLFFPVAALDVSGKVFEDANGNHAYDPGESPLQNAVVSDGDVVTITGAAGTYSLKTKAGRIVFISVPGTHHAAGNKFYRRVDDLSGTAGIDFPLVKNRLNAEKRFTFVFASDTHVGFIRDADKGTAKAFASIMERHPAFVIHGGDIILDALRTDQGLAQKQYELYLNELAPLIHAPFYHTIGNHDVFGWISMPNPRPVPPLYGKKMYEAYFGPRYYSFNYDHCHFVVLDSVARGKLLNGEISYFGFVDHAQLNWLRKDLKHIDRSQPVVIVTHIPTVNALASVYGLKRELAVTPAGDTVPKHQIMNFAELFGEILRGYNFKLALAGHYHTYEMIHWKTNLYDALFVVGGSVCGEWWKGDHAIGYESWPEGYTLIEVDGERFMPSHISYGWKGENER</sequence>
<organism evidence="2 3">
    <name type="scientific">Abyssobacteria bacterium (strain SURF_5)</name>
    <dbReference type="NCBI Taxonomy" id="2093360"/>
    <lineage>
        <taxon>Bacteria</taxon>
        <taxon>Pseudomonadati</taxon>
        <taxon>Candidatus Hydrogenedentota</taxon>
        <taxon>Candidatus Abyssobacteria</taxon>
    </lineage>
</organism>
<name>A0A3A4NXQ0_ABYX5</name>
<dbReference type="EMBL" id="QZKU01000043">
    <property type="protein sequence ID" value="RJP23742.1"/>
    <property type="molecule type" value="Genomic_DNA"/>
</dbReference>
<dbReference type="Proteomes" id="UP000265882">
    <property type="component" value="Unassembled WGS sequence"/>
</dbReference>
<dbReference type="Gene3D" id="3.60.21.10">
    <property type="match status" value="1"/>
</dbReference>
<proteinExistence type="predicted"/>
<dbReference type="InterPro" id="IPR013783">
    <property type="entry name" value="Ig-like_fold"/>
</dbReference>
<dbReference type="SUPFAM" id="SSF56300">
    <property type="entry name" value="Metallo-dependent phosphatases"/>
    <property type="match status" value="1"/>
</dbReference>
<dbReference type="Gene3D" id="2.60.40.10">
    <property type="entry name" value="Immunoglobulins"/>
    <property type="match status" value="1"/>
</dbReference>
<dbReference type="PANTHER" id="PTHR43143:SF1">
    <property type="entry name" value="SERINE_THREONINE-PROTEIN PHOSPHATASE CPPED1"/>
    <property type="match status" value="1"/>
</dbReference>
<evidence type="ECO:0000313" key="2">
    <source>
        <dbReference type="EMBL" id="RJP23742.1"/>
    </source>
</evidence>
<dbReference type="GO" id="GO:0016787">
    <property type="term" value="F:hydrolase activity"/>
    <property type="evidence" value="ECO:0007669"/>
    <property type="project" value="InterPro"/>
</dbReference>
<dbReference type="InterPro" id="IPR004843">
    <property type="entry name" value="Calcineurin-like_PHP"/>
</dbReference>
<dbReference type="InterPro" id="IPR029052">
    <property type="entry name" value="Metallo-depent_PP-like"/>
</dbReference>
<protein>
    <recommendedName>
        <fullName evidence="1">Calcineurin-like phosphoesterase domain-containing protein</fullName>
    </recommendedName>
</protein>
<dbReference type="Pfam" id="PF00149">
    <property type="entry name" value="Metallophos"/>
    <property type="match status" value="1"/>
</dbReference>
<dbReference type="AlphaFoldDB" id="A0A3A4NXQ0"/>
<dbReference type="InterPro" id="IPR051918">
    <property type="entry name" value="STPP_CPPED1"/>
</dbReference>